<evidence type="ECO:0000313" key="1">
    <source>
        <dbReference type="EMBL" id="KKK94817.1"/>
    </source>
</evidence>
<gene>
    <name evidence="1" type="ORF">LCGC14_2679010</name>
</gene>
<sequence>MNNVTLSEFNTDDEKLRVVNRIIDNQNMIEGKLLQLIAKERSVDAYNKKVDK</sequence>
<protein>
    <submittedName>
        <fullName evidence="1">Uncharacterized protein</fullName>
    </submittedName>
</protein>
<accession>A0A0F8ZLV7</accession>
<organism evidence="1">
    <name type="scientific">marine sediment metagenome</name>
    <dbReference type="NCBI Taxonomy" id="412755"/>
    <lineage>
        <taxon>unclassified sequences</taxon>
        <taxon>metagenomes</taxon>
        <taxon>ecological metagenomes</taxon>
    </lineage>
</organism>
<reference evidence="1" key="1">
    <citation type="journal article" date="2015" name="Nature">
        <title>Complex archaea that bridge the gap between prokaryotes and eukaryotes.</title>
        <authorList>
            <person name="Spang A."/>
            <person name="Saw J.H."/>
            <person name="Jorgensen S.L."/>
            <person name="Zaremba-Niedzwiedzka K."/>
            <person name="Martijn J."/>
            <person name="Lind A.E."/>
            <person name="van Eijk R."/>
            <person name="Schleper C."/>
            <person name="Guy L."/>
            <person name="Ettema T.J."/>
        </authorList>
    </citation>
    <scope>NUCLEOTIDE SEQUENCE</scope>
</reference>
<dbReference type="EMBL" id="LAZR01047183">
    <property type="protein sequence ID" value="KKK94817.1"/>
    <property type="molecule type" value="Genomic_DNA"/>
</dbReference>
<comment type="caution">
    <text evidence="1">The sequence shown here is derived from an EMBL/GenBank/DDBJ whole genome shotgun (WGS) entry which is preliminary data.</text>
</comment>
<feature type="non-terminal residue" evidence="1">
    <location>
        <position position="52"/>
    </location>
</feature>
<name>A0A0F8ZLV7_9ZZZZ</name>
<proteinExistence type="predicted"/>
<dbReference type="AlphaFoldDB" id="A0A0F8ZLV7"/>